<proteinExistence type="predicted"/>
<reference evidence="1" key="1">
    <citation type="journal article" date="2019" name="PLoS Negl. Trop. Dis.">
        <title>Revisiting the worldwide diversity of Leptospira species in the environment.</title>
        <authorList>
            <person name="Vincent A.T."/>
            <person name="Schiettekatte O."/>
            <person name="Bourhy P."/>
            <person name="Veyrier F.J."/>
            <person name="Picardeau M."/>
        </authorList>
    </citation>
    <scope>NUCLEOTIDE SEQUENCE [LARGE SCALE GENOMIC DNA]</scope>
    <source>
        <strain evidence="1">SSS9</strain>
    </source>
</reference>
<dbReference type="InterPro" id="IPR016195">
    <property type="entry name" value="Pol/histidinol_Pase-like"/>
</dbReference>
<dbReference type="OrthoDB" id="336929at2"/>
<dbReference type="EMBL" id="RQEP01000019">
    <property type="protein sequence ID" value="TGJ99142.1"/>
    <property type="molecule type" value="Genomic_DNA"/>
</dbReference>
<name>A0A4R9FLE2_9LEPT</name>
<dbReference type="Proteomes" id="UP000297453">
    <property type="component" value="Unassembled WGS sequence"/>
</dbReference>
<evidence type="ECO:0000313" key="2">
    <source>
        <dbReference type="Proteomes" id="UP000297453"/>
    </source>
</evidence>
<accession>A0A4R9FLE2</accession>
<keyword evidence="2" id="KW-1185">Reference proteome</keyword>
<comment type="caution">
    <text evidence="1">The sequence shown here is derived from an EMBL/GenBank/DDBJ whole genome shotgun (WGS) entry which is preliminary data.</text>
</comment>
<gene>
    <name evidence="1" type="ORF">EHO59_14785</name>
</gene>
<organism evidence="1 2">
    <name type="scientific">Leptospira semungkisensis</name>
    <dbReference type="NCBI Taxonomy" id="2484985"/>
    <lineage>
        <taxon>Bacteria</taxon>
        <taxon>Pseudomonadati</taxon>
        <taxon>Spirochaetota</taxon>
        <taxon>Spirochaetia</taxon>
        <taxon>Leptospirales</taxon>
        <taxon>Leptospiraceae</taxon>
        <taxon>Leptospira</taxon>
    </lineage>
</organism>
<protein>
    <submittedName>
        <fullName evidence="1">Phosphoesterase</fullName>
    </submittedName>
</protein>
<sequence>MKKFKKIALLFSIILISVIAFNVWASLRFRIISKGQPHQTGIKNPYEKTTKIKWAKTAIHLHTNEIWYTPLRNSPEEILEIYGNFGTKILSFTDYGTITKVDSKNPVLIPGYEWGRNLKKRHLTILGTEKVEPDYFPLYSSLENIQWEINAQKEKGAFVVINHPTLYNGFTLSELERLSGYDAIEVLSPYGDISKYWDELLSQGIHSFCMSGDDLHYLPKAEYVKIQSKTHGLRETLTLLFAEKGEALMRYILLNTDSYSQEDILKALKSGNYACVRKLKRNLDDPKLKSFSLKNGNEVSFEFEETPFFVEFIGVDGQVLHSIVNQKSGSYKAKPRDFYVRIQALFPTAYVFSNPFYVNSNE</sequence>
<dbReference type="RefSeq" id="WP_135589235.1">
    <property type="nucleotide sequence ID" value="NZ_RQEP01000019.1"/>
</dbReference>
<dbReference type="SUPFAM" id="SSF89550">
    <property type="entry name" value="PHP domain-like"/>
    <property type="match status" value="1"/>
</dbReference>
<evidence type="ECO:0000313" key="1">
    <source>
        <dbReference type="EMBL" id="TGJ99142.1"/>
    </source>
</evidence>
<dbReference type="AlphaFoldDB" id="A0A4R9FLE2"/>
<dbReference type="Gene3D" id="3.20.20.140">
    <property type="entry name" value="Metal-dependent hydrolases"/>
    <property type="match status" value="1"/>
</dbReference>